<organism evidence="1 2">
    <name type="scientific">Colletotrichum gloeosporioides (strain Cg-14)</name>
    <name type="common">Anthracnose fungus</name>
    <name type="synonym">Glomerella cingulata</name>
    <dbReference type="NCBI Taxonomy" id="1237896"/>
    <lineage>
        <taxon>Eukaryota</taxon>
        <taxon>Fungi</taxon>
        <taxon>Dikarya</taxon>
        <taxon>Ascomycota</taxon>
        <taxon>Pezizomycotina</taxon>
        <taxon>Sordariomycetes</taxon>
        <taxon>Hypocreomycetidae</taxon>
        <taxon>Glomerellales</taxon>
        <taxon>Glomerellaceae</taxon>
        <taxon>Colletotrichum</taxon>
        <taxon>Colletotrichum gloeosporioides species complex</taxon>
    </lineage>
</organism>
<dbReference type="HOGENOM" id="CLU_2722072_0_0_1"/>
<reference evidence="2" key="1">
    <citation type="journal article" date="2013" name="Mol. Plant Microbe Interact.">
        <title>Global aspects of pacC regulation of pathogenicity genes in Colletotrichum gloeosporioides as revealed by transcriptome analysis.</title>
        <authorList>
            <person name="Alkan N."/>
            <person name="Meng X."/>
            <person name="Friedlander G."/>
            <person name="Reuveni E."/>
            <person name="Sukno S."/>
            <person name="Sherman A."/>
            <person name="Thon M."/>
            <person name="Fluhr R."/>
            <person name="Prusky D."/>
        </authorList>
    </citation>
    <scope>NUCLEOTIDE SEQUENCE [LARGE SCALE GENOMIC DNA]</scope>
    <source>
        <strain evidence="2">Cg-14</strain>
    </source>
</reference>
<dbReference type="Proteomes" id="UP000015530">
    <property type="component" value="Unassembled WGS sequence"/>
</dbReference>
<accession>T0KCZ8</accession>
<gene>
    <name evidence="1" type="ORF">CGLO_06979</name>
</gene>
<protein>
    <submittedName>
        <fullName evidence="1">Uncharacterized protein</fullName>
    </submittedName>
</protein>
<comment type="caution">
    <text evidence="1">The sequence shown here is derived from an EMBL/GenBank/DDBJ whole genome shotgun (WGS) entry which is preliminary data.</text>
</comment>
<evidence type="ECO:0000313" key="1">
    <source>
        <dbReference type="EMBL" id="EQB53307.1"/>
    </source>
</evidence>
<name>T0KCZ8_COLGC</name>
<dbReference type="AlphaFoldDB" id="T0KCZ8"/>
<evidence type="ECO:0000313" key="2">
    <source>
        <dbReference type="Proteomes" id="UP000015530"/>
    </source>
</evidence>
<dbReference type="EMBL" id="AMYD01001394">
    <property type="protein sequence ID" value="EQB53307.1"/>
    <property type="molecule type" value="Genomic_DNA"/>
</dbReference>
<proteinExistence type="predicted"/>
<sequence>MAWIGDPRGMALSWEACAIGKAKRERGLVLYLPASRPYGSTEQLVCTHRNLSFVVGQQWTHLSILTPPETAS</sequence>